<gene>
    <name evidence="4" type="ORF">NM203_32645</name>
</gene>
<comment type="caution">
    <text evidence="4">The sequence shown here is derived from an EMBL/GenBank/DDBJ whole genome shotgun (WGS) entry which is preliminary data.</text>
</comment>
<evidence type="ECO:0000259" key="3">
    <source>
        <dbReference type="Pfam" id="PF00823"/>
    </source>
</evidence>
<proteinExistence type="inferred from homology"/>
<dbReference type="RefSeq" id="WP_255065236.1">
    <property type="nucleotide sequence ID" value="NZ_JANDBD010000023.1"/>
</dbReference>
<keyword evidence="5" id="KW-1185">Reference proteome</keyword>
<comment type="similarity">
    <text evidence="1">Belongs to the mycobacterial PPE family.</text>
</comment>
<reference evidence="4 5" key="1">
    <citation type="submission" date="2022-06" db="EMBL/GenBank/DDBJ databases">
        <title>Mycolicibacterium sp. CAU 1645 isolated from seawater.</title>
        <authorList>
            <person name="Kim W."/>
        </authorList>
    </citation>
    <scope>NUCLEOTIDE SEQUENCE [LARGE SCALE GENOMIC DNA]</scope>
    <source>
        <strain evidence="4 5">CAU 1645</strain>
    </source>
</reference>
<evidence type="ECO:0000256" key="1">
    <source>
        <dbReference type="ARBA" id="ARBA00010652"/>
    </source>
</evidence>
<dbReference type="InterPro" id="IPR038332">
    <property type="entry name" value="PPE_sf"/>
</dbReference>
<sequence length="474" mass="46212">MGTVRFEDTALADHGTGLAGCTTAAVIPTCWAPGADPVSVSAVGALTAHAQALAAAVDYSSAVRAHGGGAVAATAATLAGVDAGNAAAIRAVAGGAPPAGGVPTLSAASMPLPTLPALPPLPTVPAPPLLPGEQWSALIHGGPGSAGLRAFAEALRAQAGGLDETAGRVAGHGRGVDEHWVDGIQQAGANIERHGNWLNGAAVHANALAAAADHVADAFDDARAAVPPPDEFARARRDILSAQAAGDPVALSVAAQHYSGLQTQALDGVLAGYHPSTTSTLGGLPHPLSPAPSIAPGADADTRPASAGPDDVIVGPDRPGDVRAVPVDHTTGPGPVVNTPGGQPQIGPFPVPPQVAAAVPPDATPRLVDPTGGLLTPQDLPPATSPPRMPGVNPPFVGSPAVPSTSVPSAPPPPGCGLEDWTKGVAEAVGGPVAILTTPVEAATGVGVPAAIAQIGLGLAATIDGVQIIERCTE</sequence>
<evidence type="ECO:0000313" key="5">
    <source>
        <dbReference type="Proteomes" id="UP001651690"/>
    </source>
</evidence>
<dbReference type="Gene3D" id="1.20.1260.20">
    <property type="entry name" value="PPE superfamily"/>
    <property type="match status" value="1"/>
</dbReference>
<dbReference type="Proteomes" id="UP001651690">
    <property type="component" value="Unassembled WGS sequence"/>
</dbReference>
<dbReference type="SUPFAM" id="SSF140459">
    <property type="entry name" value="PE/PPE dimer-like"/>
    <property type="match status" value="1"/>
</dbReference>
<accession>A0ABT1MCP2</accession>
<evidence type="ECO:0000256" key="2">
    <source>
        <dbReference type="SAM" id="MobiDB-lite"/>
    </source>
</evidence>
<feature type="region of interest" description="Disordered" evidence="2">
    <location>
        <begin position="281"/>
        <end position="317"/>
    </location>
</feature>
<evidence type="ECO:0000313" key="4">
    <source>
        <dbReference type="EMBL" id="MCP9276938.1"/>
    </source>
</evidence>
<name>A0ABT1MCP2_9MYCO</name>
<organism evidence="4 5">
    <name type="scientific">Mycolicibacterium arenosum</name>
    <dbReference type="NCBI Taxonomy" id="2952157"/>
    <lineage>
        <taxon>Bacteria</taxon>
        <taxon>Bacillati</taxon>
        <taxon>Actinomycetota</taxon>
        <taxon>Actinomycetes</taxon>
        <taxon>Mycobacteriales</taxon>
        <taxon>Mycobacteriaceae</taxon>
        <taxon>Mycolicibacterium</taxon>
    </lineage>
</organism>
<dbReference type="Pfam" id="PF00823">
    <property type="entry name" value="PPE"/>
    <property type="match status" value="1"/>
</dbReference>
<dbReference type="EMBL" id="JANDBD010000023">
    <property type="protein sequence ID" value="MCP9276938.1"/>
    <property type="molecule type" value="Genomic_DNA"/>
</dbReference>
<protein>
    <submittedName>
        <fullName evidence="4">PPE domain-containing protein</fullName>
    </submittedName>
</protein>
<dbReference type="InterPro" id="IPR000030">
    <property type="entry name" value="PPE_dom"/>
</dbReference>
<feature type="domain" description="PPE" evidence="3">
    <location>
        <begin position="130"/>
        <end position="239"/>
    </location>
</feature>